<dbReference type="CDD" id="cd00158">
    <property type="entry name" value="RHOD"/>
    <property type="match status" value="1"/>
</dbReference>
<dbReference type="Gene3D" id="3.40.190.10">
    <property type="entry name" value="Periplasmic binding protein-like II"/>
    <property type="match status" value="1"/>
</dbReference>
<feature type="signal peptide" evidence="1">
    <location>
        <begin position="1"/>
        <end position="24"/>
    </location>
</feature>
<evidence type="ECO:0000259" key="2">
    <source>
        <dbReference type="PROSITE" id="PS50206"/>
    </source>
</evidence>
<name>A0ABT5KNT5_9BURK</name>
<accession>A0ABT5KNT5</accession>
<feature type="chain" id="PRO_5046075930" evidence="1">
    <location>
        <begin position="25"/>
        <end position="388"/>
    </location>
</feature>
<reference evidence="3 4" key="1">
    <citation type="submission" date="2022-10" db="EMBL/GenBank/DDBJ databases">
        <title>paucibacter sp. hw8 Genome sequencing.</title>
        <authorList>
            <person name="Park S."/>
        </authorList>
    </citation>
    <scope>NUCLEOTIDE SEQUENCE [LARGE SCALE GENOMIC DNA]</scope>
    <source>
        <strain evidence="4">hw8</strain>
    </source>
</reference>
<dbReference type="SUPFAM" id="SSF53850">
    <property type="entry name" value="Periplasmic binding protein-like II"/>
    <property type="match status" value="1"/>
</dbReference>
<dbReference type="Gene3D" id="3.40.250.10">
    <property type="entry name" value="Rhodanese-like domain"/>
    <property type="match status" value="1"/>
</dbReference>
<organism evidence="3 4">
    <name type="scientific">Roseateles koreensis</name>
    <dbReference type="NCBI Taxonomy" id="2987526"/>
    <lineage>
        <taxon>Bacteria</taxon>
        <taxon>Pseudomonadati</taxon>
        <taxon>Pseudomonadota</taxon>
        <taxon>Betaproteobacteria</taxon>
        <taxon>Burkholderiales</taxon>
        <taxon>Sphaerotilaceae</taxon>
        <taxon>Roseateles</taxon>
    </lineage>
</organism>
<dbReference type="Proteomes" id="UP001219862">
    <property type="component" value="Unassembled WGS sequence"/>
</dbReference>
<keyword evidence="1" id="KW-0732">Signal</keyword>
<dbReference type="SMART" id="SM00450">
    <property type="entry name" value="RHOD"/>
    <property type="match status" value="1"/>
</dbReference>
<evidence type="ECO:0000256" key="1">
    <source>
        <dbReference type="SAM" id="SignalP"/>
    </source>
</evidence>
<dbReference type="PROSITE" id="PS50206">
    <property type="entry name" value="RHODANESE_3"/>
    <property type="match status" value="1"/>
</dbReference>
<sequence length="388" mass="41754">MRIKLLLNRFAALAVLAWPLCGGAQPLSVVINPGDQAEQSRFAVFNEWKQVVEQSIRRERGAGLQITQSNDATADLSATRSRLNDLVVAPAHVVGSAVRYGYLPVATLEKPVQAVLVAPQSSAINKLSDAAGKRLGLPQQDSVVTYLLRGEVNAANSTIKKHFSAVLESRYQDALLVCLQIKRCDVVAVERAVFDRWQAAGEPVKAVMQSKAVPGLSLAIKPGSTLSVESLRYALVNNPASGLKLQAVAAEAFDYVATLGYFTPRALEGATLVDAPTVAKLMQGGAQLIDTRIEAEYKAGHAAGAKSVPYNEKSAKEADFKAEDDKFDLTQLPADKKASLVFACNGPECWKSFKASQVAMKAGYAKVYWFRGGFPEWRAAGYKIEGAP</sequence>
<dbReference type="PANTHER" id="PTHR44086:SF10">
    <property type="entry name" value="THIOSULFATE SULFURTRANSFERASE_RHODANESE-LIKE DOMAIN-CONTAINING PROTEIN 3"/>
    <property type="match status" value="1"/>
</dbReference>
<dbReference type="SUPFAM" id="SSF52821">
    <property type="entry name" value="Rhodanese/Cell cycle control phosphatase"/>
    <property type="match status" value="1"/>
</dbReference>
<comment type="caution">
    <text evidence="3">The sequence shown here is derived from an EMBL/GenBank/DDBJ whole genome shotgun (WGS) entry which is preliminary data.</text>
</comment>
<gene>
    <name evidence="3" type="ORF">PRZ01_05165</name>
</gene>
<keyword evidence="4" id="KW-1185">Reference proteome</keyword>
<dbReference type="InterPro" id="IPR001763">
    <property type="entry name" value="Rhodanese-like_dom"/>
</dbReference>
<evidence type="ECO:0000313" key="3">
    <source>
        <dbReference type="EMBL" id="MDC8784573.1"/>
    </source>
</evidence>
<dbReference type="InterPro" id="IPR036873">
    <property type="entry name" value="Rhodanese-like_dom_sf"/>
</dbReference>
<protein>
    <submittedName>
        <fullName evidence="3">Rhodanese-like domain-containing protein</fullName>
    </submittedName>
</protein>
<dbReference type="Pfam" id="PF00581">
    <property type="entry name" value="Rhodanese"/>
    <property type="match status" value="1"/>
</dbReference>
<proteinExistence type="predicted"/>
<dbReference type="Pfam" id="PF12974">
    <property type="entry name" value="Phosphonate-bd"/>
    <property type="match status" value="1"/>
</dbReference>
<dbReference type="RefSeq" id="WP_273595695.1">
    <property type="nucleotide sequence ID" value="NZ_JAQQXS010000004.1"/>
</dbReference>
<dbReference type="EMBL" id="JAQQXS010000004">
    <property type="protein sequence ID" value="MDC8784573.1"/>
    <property type="molecule type" value="Genomic_DNA"/>
</dbReference>
<feature type="domain" description="Rhodanese" evidence="2">
    <location>
        <begin position="282"/>
        <end position="386"/>
    </location>
</feature>
<evidence type="ECO:0000313" key="4">
    <source>
        <dbReference type="Proteomes" id="UP001219862"/>
    </source>
</evidence>
<dbReference type="PANTHER" id="PTHR44086">
    <property type="entry name" value="THIOSULFATE SULFURTRANSFERASE RDL2, MITOCHONDRIAL-RELATED"/>
    <property type="match status" value="1"/>
</dbReference>